<keyword evidence="1" id="KW-0677">Repeat</keyword>
<dbReference type="GO" id="GO:0005730">
    <property type="term" value="C:nucleolus"/>
    <property type="evidence" value="ECO:0007669"/>
    <property type="project" value="TreeGrafter"/>
</dbReference>
<dbReference type="PANTHER" id="PTHR13102">
    <property type="entry name" value="NUCLEOLAR PROTEIN 9"/>
    <property type="match status" value="1"/>
</dbReference>
<evidence type="ECO:0008006" key="4">
    <source>
        <dbReference type="Google" id="ProtNLM"/>
    </source>
</evidence>
<gene>
    <name evidence="2" type="ORF">NQ315_009389</name>
</gene>
<keyword evidence="3" id="KW-1185">Reference proteome</keyword>
<proteinExistence type="predicted"/>
<evidence type="ECO:0000313" key="2">
    <source>
        <dbReference type="EMBL" id="KAJ8925549.1"/>
    </source>
</evidence>
<dbReference type="GO" id="GO:0000480">
    <property type="term" value="P:endonucleolytic cleavage in 5'-ETS of tricistronic rRNA transcript (SSU-rRNA, 5.8S rRNA, LSU-rRNA)"/>
    <property type="evidence" value="ECO:0007669"/>
    <property type="project" value="TreeGrafter"/>
</dbReference>
<dbReference type="EMBL" id="JANEYG010000001">
    <property type="protein sequence ID" value="KAJ8925549.1"/>
    <property type="molecule type" value="Genomic_DNA"/>
</dbReference>
<dbReference type="GO" id="GO:0030688">
    <property type="term" value="C:preribosome, small subunit precursor"/>
    <property type="evidence" value="ECO:0007669"/>
    <property type="project" value="TreeGrafter"/>
</dbReference>
<name>A0AAV8WG74_9CUCU</name>
<dbReference type="GO" id="GO:0000056">
    <property type="term" value="P:ribosomal small subunit export from nucleus"/>
    <property type="evidence" value="ECO:0007669"/>
    <property type="project" value="TreeGrafter"/>
</dbReference>
<dbReference type="Pfam" id="PF22493">
    <property type="entry name" value="PUF_NOP9"/>
    <property type="match status" value="1"/>
</dbReference>
<dbReference type="InterPro" id="IPR040000">
    <property type="entry name" value="NOP9"/>
</dbReference>
<dbReference type="GO" id="GO:0003723">
    <property type="term" value="F:RNA binding"/>
    <property type="evidence" value="ECO:0007669"/>
    <property type="project" value="InterPro"/>
</dbReference>
<dbReference type="InterPro" id="IPR016024">
    <property type="entry name" value="ARM-type_fold"/>
</dbReference>
<dbReference type="InterPro" id="IPR001313">
    <property type="entry name" value="Pumilio_RNA-bd_rpt"/>
</dbReference>
<dbReference type="GO" id="GO:0030686">
    <property type="term" value="C:90S preribosome"/>
    <property type="evidence" value="ECO:0007669"/>
    <property type="project" value="TreeGrafter"/>
</dbReference>
<protein>
    <recommendedName>
        <fullName evidence="4">Nucleolar protein 9</fullName>
    </recommendedName>
</protein>
<reference evidence="2 3" key="1">
    <citation type="journal article" date="2023" name="Insect Mol. Biol.">
        <title>Genome sequencing provides insights into the evolution of gene families encoding plant cell wall-degrading enzymes in longhorned beetles.</title>
        <authorList>
            <person name="Shin N.R."/>
            <person name="Okamura Y."/>
            <person name="Kirsch R."/>
            <person name="Pauchet Y."/>
        </authorList>
    </citation>
    <scope>NUCLEOTIDE SEQUENCE [LARGE SCALE GENOMIC DNA]</scope>
    <source>
        <strain evidence="2">EAD_L_NR</strain>
    </source>
</reference>
<evidence type="ECO:0000256" key="1">
    <source>
        <dbReference type="ARBA" id="ARBA00022737"/>
    </source>
</evidence>
<dbReference type="Gene3D" id="1.25.10.10">
    <property type="entry name" value="Leucine-rich Repeat Variant"/>
    <property type="match status" value="1"/>
</dbReference>
<comment type="caution">
    <text evidence="2">The sequence shown here is derived from an EMBL/GenBank/DDBJ whole genome shotgun (WGS) entry which is preliminary data.</text>
</comment>
<dbReference type="SUPFAM" id="SSF48371">
    <property type="entry name" value="ARM repeat"/>
    <property type="match status" value="1"/>
</dbReference>
<dbReference type="AlphaFoldDB" id="A0AAV8WG74"/>
<dbReference type="PANTHER" id="PTHR13102:SF0">
    <property type="entry name" value="NUCLEOLAR PROTEIN 9"/>
    <property type="match status" value="1"/>
</dbReference>
<dbReference type="InterPro" id="IPR011989">
    <property type="entry name" value="ARM-like"/>
</dbReference>
<dbReference type="Proteomes" id="UP001159042">
    <property type="component" value="Unassembled WGS sequence"/>
</dbReference>
<accession>A0AAV8WG74</accession>
<sequence length="193" mass="21977">MFDELTDFESIFEAGHSGIILALAQTCKRLSAKQGSFVQNLMKSLDCLEPEDRQKHLVICLCRLCKFESTEKVSNDNLLKDKLNLHGTLILQVMLDFNKPIKIVNSILSMDQQDLKKLFSNSMGSHITDSFVKGAYVGEKSREKLVRKMMGVYQELATSKYGSRSFEAIWNVANFKSKVQIMEELAKKRRGMV</sequence>
<dbReference type="GO" id="GO:0000472">
    <property type="term" value="P:endonucleolytic cleavage to generate mature 5'-end of SSU-rRNA from (SSU-rRNA, 5.8S rRNA, LSU-rRNA)"/>
    <property type="evidence" value="ECO:0007669"/>
    <property type="project" value="TreeGrafter"/>
</dbReference>
<dbReference type="GO" id="GO:0000447">
    <property type="term" value="P:endonucleolytic cleavage in ITS1 to separate SSU-rRNA from 5.8S rRNA and LSU-rRNA from tricistronic rRNA transcript (SSU-rRNA, 5.8S rRNA, LSU-rRNA)"/>
    <property type="evidence" value="ECO:0007669"/>
    <property type="project" value="TreeGrafter"/>
</dbReference>
<evidence type="ECO:0000313" key="3">
    <source>
        <dbReference type="Proteomes" id="UP001159042"/>
    </source>
</evidence>
<organism evidence="2 3">
    <name type="scientific">Exocentrus adspersus</name>
    <dbReference type="NCBI Taxonomy" id="1586481"/>
    <lineage>
        <taxon>Eukaryota</taxon>
        <taxon>Metazoa</taxon>
        <taxon>Ecdysozoa</taxon>
        <taxon>Arthropoda</taxon>
        <taxon>Hexapoda</taxon>
        <taxon>Insecta</taxon>
        <taxon>Pterygota</taxon>
        <taxon>Neoptera</taxon>
        <taxon>Endopterygota</taxon>
        <taxon>Coleoptera</taxon>
        <taxon>Polyphaga</taxon>
        <taxon>Cucujiformia</taxon>
        <taxon>Chrysomeloidea</taxon>
        <taxon>Cerambycidae</taxon>
        <taxon>Lamiinae</taxon>
        <taxon>Acanthocinini</taxon>
        <taxon>Exocentrus</taxon>
    </lineage>
</organism>